<dbReference type="PANTHER" id="PTHR30427:SF1">
    <property type="entry name" value="TRANSCRIPTIONAL ACTIVATOR PROTEIN LYSR"/>
    <property type="match status" value="1"/>
</dbReference>
<keyword evidence="3 6" id="KW-0238">DNA-binding</keyword>
<dbReference type="PANTHER" id="PTHR30427">
    <property type="entry name" value="TRANSCRIPTIONAL ACTIVATOR PROTEIN LYSR"/>
    <property type="match status" value="1"/>
</dbReference>
<dbReference type="SUPFAM" id="SSF53850">
    <property type="entry name" value="Periplasmic binding protein-like II"/>
    <property type="match status" value="1"/>
</dbReference>
<dbReference type="PRINTS" id="PR00039">
    <property type="entry name" value="HTHLYSR"/>
</dbReference>
<dbReference type="InterPro" id="IPR000847">
    <property type="entry name" value="LysR_HTH_N"/>
</dbReference>
<protein>
    <submittedName>
        <fullName evidence="6">DNA-binding transcriptional LysR family regulator</fullName>
    </submittedName>
</protein>
<organism evidence="6 7">
    <name type="scientific">Albidovulum denitrificans</name>
    <dbReference type="NCBI Taxonomy" id="404881"/>
    <lineage>
        <taxon>Bacteria</taxon>
        <taxon>Pseudomonadati</taxon>
        <taxon>Pseudomonadota</taxon>
        <taxon>Alphaproteobacteria</taxon>
        <taxon>Rhodobacterales</taxon>
        <taxon>Paracoccaceae</taxon>
        <taxon>Albidovulum</taxon>
    </lineage>
</organism>
<dbReference type="SUPFAM" id="SSF46785">
    <property type="entry name" value="Winged helix' DNA-binding domain"/>
    <property type="match status" value="1"/>
</dbReference>
<dbReference type="InterPro" id="IPR036388">
    <property type="entry name" value="WH-like_DNA-bd_sf"/>
</dbReference>
<sequence>MFTLRQLETFREVVRARTTVGAAKALNVSQPAVSNMIRQMEARIGFPLFERLGNRLVPTPDADEIYRDSESIFSLYQAFSHRIETRQRSEAGHLRVVGTPPLANALIPQALREFLSRRPAVRVHLDTRRITGVMESVETRMADIGLGLNPPEREGLSYEVLAMAQMVCVFPPGHPLEDKVAITSRDLTGLPLVLYEPNTSLDRAISSDILTRELRTQAVAEVRYSSLACLMAEAGLGVGFVDSLTATVGDRYRLSARPLYPSQPVPVCVITRKGEPAKRIQATFLSELRRSPALMAIQEYGAEVPDHAR</sequence>
<dbReference type="AlphaFoldDB" id="A0A2S8S588"/>
<dbReference type="RefSeq" id="WP_105515432.1">
    <property type="nucleotide sequence ID" value="NZ_PVEP01000006.1"/>
</dbReference>
<dbReference type="GO" id="GO:0010628">
    <property type="term" value="P:positive regulation of gene expression"/>
    <property type="evidence" value="ECO:0007669"/>
    <property type="project" value="TreeGrafter"/>
</dbReference>
<evidence type="ECO:0000256" key="2">
    <source>
        <dbReference type="ARBA" id="ARBA00023015"/>
    </source>
</evidence>
<dbReference type="EMBL" id="PVEP01000006">
    <property type="protein sequence ID" value="PQV55967.1"/>
    <property type="molecule type" value="Genomic_DNA"/>
</dbReference>
<evidence type="ECO:0000256" key="3">
    <source>
        <dbReference type="ARBA" id="ARBA00023125"/>
    </source>
</evidence>
<evidence type="ECO:0000313" key="7">
    <source>
        <dbReference type="Proteomes" id="UP000238338"/>
    </source>
</evidence>
<dbReference type="GO" id="GO:0003700">
    <property type="term" value="F:DNA-binding transcription factor activity"/>
    <property type="evidence" value="ECO:0007669"/>
    <property type="project" value="InterPro"/>
</dbReference>
<dbReference type="InterPro" id="IPR005119">
    <property type="entry name" value="LysR_subst-bd"/>
</dbReference>
<keyword evidence="4" id="KW-0804">Transcription</keyword>
<dbReference type="Pfam" id="PF00126">
    <property type="entry name" value="HTH_1"/>
    <property type="match status" value="1"/>
</dbReference>
<keyword evidence="2" id="KW-0805">Transcription regulation</keyword>
<dbReference type="Pfam" id="PF03466">
    <property type="entry name" value="LysR_substrate"/>
    <property type="match status" value="1"/>
</dbReference>
<feature type="domain" description="HTH lysR-type" evidence="5">
    <location>
        <begin position="2"/>
        <end position="59"/>
    </location>
</feature>
<dbReference type="GO" id="GO:0043565">
    <property type="term" value="F:sequence-specific DNA binding"/>
    <property type="evidence" value="ECO:0007669"/>
    <property type="project" value="TreeGrafter"/>
</dbReference>
<evidence type="ECO:0000256" key="4">
    <source>
        <dbReference type="ARBA" id="ARBA00023163"/>
    </source>
</evidence>
<evidence type="ECO:0000256" key="1">
    <source>
        <dbReference type="ARBA" id="ARBA00009437"/>
    </source>
</evidence>
<dbReference type="Proteomes" id="UP000238338">
    <property type="component" value="Unassembled WGS sequence"/>
</dbReference>
<name>A0A2S8S588_9RHOB</name>
<dbReference type="Gene3D" id="3.40.190.290">
    <property type="match status" value="1"/>
</dbReference>
<dbReference type="Gene3D" id="1.10.10.10">
    <property type="entry name" value="Winged helix-like DNA-binding domain superfamily/Winged helix DNA-binding domain"/>
    <property type="match status" value="1"/>
</dbReference>
<dbReference type="OrthoDB" id="7260751at2"/>
<dbReference type="PROSITE" id="PS50931">
    <property type="entry name" value="HTH_LYSR"/>
    <property type="match status" value="1"/>
</dbReference>
<proteinExistence type="inferred from homology"/>
<comment type="similarity">
    <text evidence="1">Belongs to the LysR transcriptional regulatory family.</text>
</comment>
<reference evidence="6 7" key="1">
    <citation type="submission" date="2018-02" db="EMBL/GenBank/DDBJ databases">
        <title>Genomic Encyclopedia of Archaeal and Bacterial Type Strains, Phase II (KMG-II): from individual species to whole genera.</title>
        <authorList>
            <person name="Goeker M."/>
        </authorList>
    </citation>
    <scope>NUCLEOTIDE SEQUENCE [LARGE SCALE GENOMIC DNA]</scope>
    <source>
        <strain evidence="6 7">DSM 18921</strain>
    </source>
</reference>
<comment type="caution">
    <text evidence="6">The sequence shown here is derived from an EMBL/GenBank/DDBJ whole genome shotgun (WGS) entry which is preliminary data.</text>
</comment>
<evidence type="ECO:0000313" key="6">
    <source>
        <dbReference type="EMBL" id="PQV55967.1"/>
    </source>
</evidence>
<gene>
    <name evidence="6" type="ORF">LX70_02852</name>
</gene>
<dbReference type="InterPro" id="IPR036390">
    <property type="entry name" value="WH_DNA-bd_sf"/>
</dbReference>
<keyword evidence="7" id="KW-1185">Reference proteome</keyword>
<evidence type="ECO:0000259" key="5">
    <source>
        <dbReference type="PROSITE" id="PS50931"/>
    </source>
</evidence>
<accession>A0A2S8S588</accession>